<keyword evidence="5" id="KW-1185">Reference proteome</keyword>
<feature type="transmembrane region" description="Helical" evidence="2">
    <location>
        <begin position="27"/>
        <end position="49"/>
    </location>
</feature>
<dbReference type="InterPro" id="IPR012347">
    <property type="entry name" value="Ferritin-like"/>
</dbReference>
<dbReference type="Pfam" id="PF03713">
    <property type="entry name" value="DUF305"/>
    <property type="match status" value="1"/>
</dbReference>
<evidence type="ECO:0000313" key="4">
    <source>
        <dbReference type="EMBL" id="TJZ75720.1"/>
    </source>
</evidence>
<protein>
    <submittedName>
        <fullName evidence="4">DUF305 domain-containing protein</fullName>
    </submittedName>
</protein>
<comment type="caution">
    <text evidence="4">The sequence shown here is derived from an EMBL/GenBank/DDBJ whole genome shotgun (WGS) entry which is preliminary data.</text>
</comment>
<feature type="region of interest" description="Disordered" evidence="1">
    <location>
        <begin position="1"/>
        <end position="21"/>
    </location>
</feature>
<dbReference type="InterPro" id="IPR005183">
    <property type="entry name" value="DUF305_CopM-like"/>
</dbReference>
<feature type="compositionally biased region" description="Basic and acidic residues" evidence="1">
    <location>
        <begin position="138"/>
        <end position="153"/>
    </location>
</feature>
<organism evidence="4 5">
    <name type="scientific">Rhodococcus oryzae</name>
    <dbReference type="NCBI Taxonomy" id="2571143"/>
    <lineage>
        <taxon>Bacteria</taxon>
        <taxon>Bacillati</taxon>
        <taxon>Actinomycetota</taxon>
        <taxon>Actinomycetes</taxon>
        <taxon>Mycobacteriales</taxon>
        <taxon>Nocardiaceae</taxon>
        <taxon>Rhodococcus</taxon>
    </lineage>
</organism>
<reference evidence="4 5" key="1">
    <citation type="submission" date="2019-04" db="EMBL/GenBank/DDBJ databases">
        <title>Rhodococcus oryzae sp. nov., a novel actinomycete isolated from rhizosphere soil of rice (Oryza sativa L.).</title>
        <authorList>
            <person name="Li C."/>
        </authorList>
    </citation>
    <scope>NUCLEOTIDE SEQUENCE [LARGE SCALE GENOMIC DNA]</scope>
    <source>
        <strain evidence="4 5">NEAU-CX67</strain>
    </source>
</reference>
<feature type="domain" description="DUF305" evidence="3">
    <location>
        <begin position="65"/>
        <end position="244"/>
    </location>
</feature>
<proteinExistence type="predicted"/>
<keyword evidence="2" id="KW-0472">Membrane</keyword>
<dbReference type="EMBL" id="SUMD01000010">
    <property type="protein sequence ID" value="TJZ75720.1"/>
    <property type="molecule type" value="Genomic_DNA"/>
</dbReference>
<dbReference type="Proteomes" id="UP000305109">
    <property type="component" value="Unassembled WGS sequence"/>
</dbReference>
<name>A0ABY2RIR5_9NOCA</name>
<evidence type="ECO:0000259" key="3">
    <source>
        <dbReference type="Pfam" id="PF03713"/>
    </source>
</evidence>
<dbReference type="Gene3D" id="1.20.1260.10">
    <property type="match status" value="1"/>
</dbReference>
<dbReference type="PANTHER" id="PTHR36933">
    <property type="entry name" value="SLL0788 PROTEIN"/>
    <property type="match status" value="1"/>
</dbReference>
<dbReference type="RefSeq" id="WP_136911290.1">
    <property type="nucleotide sequence ID" value="NZ_SUMD01000010.1"/>
</dbReference>
<evidence type="ECO:0000256" key="2">
    <source>
        <dbReference type="SAM" id="Phobius"/>
    </source>
</evidence>
<feature type="compositionally biased region" description="Polar residues" evidence="1">
    <location>
        <begin position="1"/>
        <end position="14"/>
    </location>
</feature>
<accession>A0ABY2RIR5</accession>
<evidence type="ECO:0000313" key="5">
    <source>
        <dbReference type="Proteomes" id="UP000305109"/>
    </source>
</evidence>
<dbReference type="PANTHER" id="PTHR36933:SF1">
    <property type="entry name" value="SLL0788 PROTEIN"/>
    <property type="match status" value="1"/>
</dbReference>
<evidence type="ECO:0000256" key="1">
    <source>
        <dbReference type="SAM" id="MobiDB-lite"/>
    </source>
</evidence>
<sequence length="255" mass="26642">MTDQTGADQDTVGTQAPEGGKRSQRTALAVLGLIAAVAIGFAIGFLASLPLRDDGAANPGAGSVDVGFAQDMTVHHNQAVEMSAIAIANATDPMVRDLAYDILTTQQNQIGQMTGWLSLWNQPLLPTGDYMTWMSSDESGHGGDGHGHAESGHDMGAMTSEAGAPASTGAMPGMASSEDMAALRQARGPAADVLYLQLMLRHHQGGLPMMEYGAQHAEVPTVQMLAQTMVDTQQSEADRITAMLQEKGAAPLPMN</sequence>
<gene>
    <name evidence="4" type="ORF">FCG67_19190</name>
</gene>
<keyword evidence="2" id="KW-1133">Transmembrane helix</keyword>
<feature type="region of interest" description="Disordered" evidence="1">
    <location>
        <begin position="135"/>
        <end position="159"/>
    </location>
</feature>
<keyword evidence="2" id="KW-0812">Transmembrane</keyword>